<evidence type="ECO:0000256" key="6">
    <source>
        <dbReference type="PROSITE-ProRule" id="PRU00461"/>
    </source>
</evidence>
<keyword evidence="3" id="KW-0677">Repeat</keyword>
<evidence type="ECO:0000256" key="1">
    <source>
        <dbReference type="ARBA" id="ARBA00022536"/>
    </source>
</evidence>
<dbReference type="OrthoDB" id="10066840at2759"/>
<dbReference type="EMBL" id="BFAA01000442">
    <property type="protein sequence ID" value="GCB72245.1"/>
    <property type="molecule type" value="Genomic_DNA"/>
</dbReference>
<dbReference type="GO" id="GO:0005041">
    <property type="term" value="F:low-density lipoprotein particle receptor activity"/>
    <property type="evidence" value="ECO:0007669"/>
    <property type="project" value="TreeGrafter"/>
</dbReference>
<evidence type="ECO:0000256" key="3">
    <source>
        <dbReference type="ARBA" id="ARBA00022737"/>
    </source>
</evidence>
<dbReference type="PANTHER" id="PTHR22722">
    <property type="entry name" value="LOW-DENSITY LIPOPROTEIN RECEPTOR-RELATED PROTEIN 2-RELATED"/>
    <property type="match status" value="1"/>
</dbReference>
<dbReference type="GO" id="GO:0043235">
    <property type="term" value="C:receptor complex"/>
    <property type="evidence" value="ECO:0007669"/>
    <property type="project" value="TreeGrafter"/>
</dbReference>
<accession>A0A401PGJ0</accession>
<dbReference type="SUPFAM" id="SSF63825">
    <property type="entry name" value="YWTD domain"/>
    <property type="match status" value="1"/>
</dbReference>
<evidence type="ECO:0000313" key="7">
    <source>
        <dbReference type="EMBL" id="GCB72245.1"/>
    </source>
</evidence>
<evidence type="ECO:0000256" key="5">
    <source>
        <dbReference type="ARBA" id="ARBA00023180"/>
    </source>
</evidence>
<dbReference type="PANTHER" id="PTHR22722:SF5">
    <property type="entry name" value="LOW-DENSITY LIPOPROTEIN RECEPTOR-RELATED PROTEIN 1B"/>
    <property type="match status" value="1"/>
</dbReference>
<dbReference type="FunFam" id="2.120.10.30:FF:000241">
    <property type="entry name" value="Low-density lipoprotein receptor-related protein 6"/>
    <property type="match status" value="1"/>
</dbReference>
<keyword evidence="5" id="KW-0325">Glycoprotein</keyword>
<dbReference type="PROSITE" id="PS51120">
    <property type="entry name" value="LDLRB"/>
    <property type="match status" value="1"/>
</dbReference>
<reference evidence="7 8" key="1">
    <citation type="journal article" date="2018" name="Nat. Ecol. Evol.">
        <title>Shark genomes provide insights into elasmobranch evolution and the origin of vertebrates.</title>
        <authorList>
            <person name="Hara Y"/>
            <person name="Yamaguchi K"/>
            <person name="Onimaru K"/>
            <person name="Kadota M"/>
            <person name="Koyanagi M"/>
            <person name="Keeley SD"/>
            <person name="Tatsumi K"/>
            <person name="Tanaka K"/>
            <person name="Motone F"/>
            <person name="Kageyama Y"/>
            <person name="Nozu R"/>
            <person name="Adachi N"/>
            <person name="Nishimura O"/>
            <person name="Nakagawa R"/>
            <person name="Tanegashima C"/>
            <person name="Kiyatake I"/>
            <person name="Matsumoto R"/>
            <person name="Murakumo K"/>
            <person name="Nishida K"/>
            <person name="Terakita A"/>
            <person name="Kuratani S"/>
            <person name="Sato K"/>
            <person name="Hyodo S Kuraku.S."/>
        </authorList>
    </citation>
    <scope>NUCLEOTIDE SEQUENCE [LARGE SCALE GENOMIC DNA]</scope>
</reference>
<proteinExistence type="predicted"/>
<keyword evidence="8" id="KW-1185">Reference proteome</keyword>
<dbReference type="SMART" id="SM00135">
    <property type="entry name" value="LY"/>
    <property type="match status" value="4"/>
</dbReference>
<comment type="caution">
    <text evidence="7">The sequence shown here is derived from an EMBL/GenBank/DDBJ whole genome shotgun (WGS) entry which is preliminary data.</text>
</comment>
<dbReference type="AlphaFoldDB" id="A0A401PGJ0"/>
<evidence type="ECO:0000256" key="4">
    <source>
        <dbReference type="ARBA" id="ARBA00023157"/>
    </source>
</evidence>
<gene>
    <name evidence="7" type="ORF">scyTo_0001890</name>
</gene>
<dbReference type="Pfam" id="PF00058">
    <property type="entry name" value="Ldl_recept_b"/>
    <property type="match status" value="2"/>
</dbReference>
<keyword evidence="4" id="KW-1015">Disulfide bond</keyword>
<dbReference type="Proteomes" id="UP000288216">
    <property type="component" value="Unassembled WGS sequence"/>
</dbReference>
<dbReference type="InterPro" id="IPR051221">
    <property type="entry name" value="LDLR-related"/>
</dbReference>
<name>A0A401PGJ0_SCYTO</name>
<dbReference type="OMA" id="SHICHRS"/>
<dbReference type="Gene3D" id="2.120.10.30">
    <property type="entry name" value="TolB, C-terminal domain"/>
    <property type="match status" value="1"/>
</dbReference>
<dbReference type="InterPro" id="IPR000033">
    <property type="entry name" value="LDLR_classB_rpt"/>
</dbReference>
<keyword evidence="1" id="KW-0245">EGF-like domain</keyword>
<dbReference type="InterPro" id="IPR011042">
    <property type="entry name" value="6-blade_b-propeller_TolB-like"/>
</dbReference>
<evidence type="ECO:0000256" key="2">
    <source>
        <dbReference type="ARBA" id="ARBA00022729"/>
    </source>
</evidence>
<evidence type="ECO:0000313" key="8">
    <source>
        <dbReference type="Proteomes" id="UP000288216"/>
    </source>
</evidence>
<dbReference type="GO" id="GO:0005886">
    <property type="term" value="C:plasma membrane"/>
    <property type="evidence" value="ECO:0007669"/>
    <property type="project" value="TreeGrafter"/>
</dbReference>
<protein>
    <submittedName>
        <fullName evidence="7">Uncharacterized protein</fullName>
    </submittedName>
</protein>
<organism evidence="7 8">
    <name type="scientific">Scyliorhinus torazame</name>
    <name type="common">Cloudy catshark</name>
    <name type="synonym">Catulus torazame</name>
    <dbReference type="NCBI Taxonomy" id="75743"/>
    <lineage>
        <taxon>Eukaryota</taxon>
        <taxon>Metazoa</taxon>
        <taxon>Chordata</taxon>
        <taxon>Craniata</taxon>
        <taxon>Vertebrata</taxon>
        <taxon>Chondrichthyes</taxon>
        <taxon>Elasmobranchii</taxon>
        <taxon>Galeomorphii</taxon>
        <taxon>Galeoidea</taxon>
        <taxon>Carcharhiniformes</taxon>
        <taxon>Scyliorhinidae</taxon>
        <taxon>Scyliorhinus</taxon>
    </lineage>
</organism>
<sequence>MTAETDQMKPCHVHFLPALLSPSSPVITGGASPLSGVAIQDKNDAYKEAMVLKQSLKQFGRDDLTLSSFRSSKEAVSSVEVIVQHGLDTPEGLAVDWIAGNIYWIDSKMEQIEVAKLDGNMRTTLIAGSMMYPRAIALDPRHGILFWTDWDSSFPRIEAASMSGAGRKAIYKALGTSGWLNGLTVDYLENRIVWIDAMSDGIYSALYDGSELIEVLHNHEYLSHPFAVTLYGGDVYWTDWKTNTLLKANKWTGHNVTVVQRTSARPYDLQIYHQTRQPQGTLAISLLLLSTLQNDRTACEIK</sequence>
<keyword evidence="2" id="KW-0732">Signal</keyword>
<feature type="repeat" description="LDL-receptor class B" evidence="6">
    <location>
        <begin position="100"/>
        <end position="142"/>
    </location>
</feature>
<dbReference type="STRING" id="75743.A0A401PGJ0"/>